<organism evidence="1 2">
    <name type="scientific">Pseudarthrobacter chlorophenolicus (strain ATCC 700700 / DSM 12829 / CIP 107037 / JCM 12360 / KCTC 9906 / NCIMB 13794 / A6)</name>
    <name type="common">Arthrobacter chlorophenolicus</name>
    <dbReference type="NCBI Taxonomy" id="452863"/>
    <lineage>
        <taxon>Bacteria</taxon>
        <taxon>Bacillati</taxon>
        <taxon>Actinomycetota</taxon>
        <taxon>Actinomycetes</taxon>
        <taxon>Micrococcales</taxon>
        <taxon>Micrococcaceae</taxon>
        <taxon>Pseudarthrobacter</taxon>
    </lineage>
</organism>
<keyword evidence="2" id="KW-1185">Reference proteome</keyword>
<sequence>MTEQQPATKDFAPVPPDGRFTSQDILTGHLAGLIPGLSQATLETAAEGLSSLGYSRPDPSTLKDRLAVHDFIQDEDGDGWNEPRAVWYHCSCRKVQYAEWTQKDPGLTGLEEFLSEGYTDALELHHAHVAEILTGCAPVDVPKAEYRPALTEAAVEAGANQLRSQINDFTSPDILMRKRARFVLIAALPYLEAEPV</sequence>
<proteinExistence type="predicted"/>
<name>B8HIH9_PSECP</name>
<dbReference type="Proteomes" id="UP000002505">
    <property type="component" value="Plasmid pACHL01"/>
</dbReference>
<keyword evidence="1" id="KW-0614">Plasmid</keyword>
<dbReference type="RefSeq" id="WP_012623243.1">
    <property type="nucleotide sequence ID" value="NC_011879.1"/>
</dbReference>
<dbReference type="KEGG" id="ach:Achl_4275"/>
<accession>B8HIH9</accession>
<geneLocation type="plasmid" evidence="1 2">
    <name>pACHL01</name>
</geneLocation>
<dbReference type="EMBL" id="CP001342">
    <property type="protein sequence ID" value="ACL42226.1"/>
    <property type="molecule type" value="Genomic_DNA"/>
</dbReference>
<evidence type="ECO:0000313" key="2">
    <source>
        <dbReference type="Proteomes" id="UP000002505"/>
    </source>
</evidence>
<reference evidence="1" key="1">
    <citation type="submission" date="2009-01" db="EMBL/GenBank/DDBJ databases">
        <title>Complete sequence of plasmid1 of Arthrobacter chlorophenolicus A6.</title>
        <authorList>
            <consortium name="US DOE Joint Genome Institute"/>
            <person name="Lucas S."/>
            <person name="Copeland A."/>
            <person name="Lapidus A."/>
            <person name="Glavina del Rio T."/>
            <person name="Tice H."/>
            <person name="Bruce D."/>
            <person name="Goodwin L."/>
            <person name="Pitluck S."/>
            <person name="Goltsman E."/>
            <person name="Clum A."/>
            <person name="Larimer F."/>
            <person name="Land M."/>
            <person name="Hauser L."/>
            <person name="Kyrpides N."/>
            <person name="Mikhailova N."/>
            <person name="Jansson J."/>
            <person name="Richardson P."/>
        </authorList>
    </citation>
    <scope>NUCLEOTIDE SEQUENCE [LARGE SCALE GENOMIC DNA]</scope>
    <source>
        <strain evidence="1">A6</strain>
        <plasmid evidence="1">pACHL01</plasmid>
    </source>
</reference>
<dbReference type="AlphaFoldDB" id="B8HIH9"/>
<gene>
    <name evidence="1" type="ordered locus">Achl_4275</name>
</gene>
<dbReference type="HOGENOM" id="CLU_1387795_0_0_11"/>
<protein>
    <submittedName>
        <fullName evidence="1">Uncharacterized protein</fullName>
    </submittedName>
</protein>
<evidence type="ECO:0000313" key="1">
    <source>
        <dbReference type="EMBL" id="ACL42226.1"/>
    </source>
</evidence>